<sequence>MKSSLVLILALIIFSAVMLNDQSCTLAQSSNEGSRKEQIDNNARLRELMNELQNTVITLRKERQAYYSRKQEKDQEVQDLRIQIQSLRETHEDLVSEVEDIENEMDTLNNEESKFKSSILSYQNKEDELSNYVISHVRLLREQVNNGIPFRLEERTAKLDTISNGIGAQKPMDIAEACNQLWSFCKEELRLAVTSEIYRDNIRLADGREPHAEFVRVGRVILAFMTEDGADWGIWLEQKDDSPKGATTGWVKDSSSVSSHTIEKSIKILMRQHPPEIINFPISFSQVRINQGFE</sequence>
<protein>
    <recommendedName>
        <fullName evidence="5">Chromosome partition protein Smc</fullName>
    </recommendedName>
</protein>
<evidence type="ECO:0008006" key="5">
    <source>
        <dbReference type="Google" id="ProtNLM"/>
    </source>
</evidence>
<dbReference type="InterPro" id="IPR016866">
    <property type="entry name" value="UCP028069"/>
</dbReference>
<dbReference type="Pfam" id="PF11932">
    <property type="entry name" value="DUF3450"/>
    <property type="match status" value="1"/>
</dbReference>
<dbReference type="AlphaFoldDB" id="A0A1E3XBU0"/>
<accession>A0A1E3XBU0</accession>
<evidence type="ECO:0000313" key="4">
    <source>
        <dbReference type="Proteomes" id="UP000094056"/>
    </source>
</evidence>
<organism evidence="3 4">
    <name type="scientific">Candidatus Scalindua rubra</name>
    <dbReference type="NCBI Taxonomy" id="1872076"/>
    <lineage>
        <taxon>Bacteria</taxon>
        <taxon>Pseudomonadati</taxon>
        <taxon>Planctomycetota</taxon>
        <taxon>Candidatus Brocadiia</taxon>
        <taxon>Candidatus Brocadiales</taxon>
        <taxon>Candidatus Scalinduaceae</taxon>
        <taxon>Candidatus Scalindua</taxon>
    </lineage>
</organism>
<keyword evidence="1" id="KW-0175">Coiled coil</keyword>
<dbReference type="EMBL" id="MAYW01000038">
    <property type="protein sequence ID" value="ODS33069.1"/>
    <property type="molecule type" value="Genomic_DNA"/>
</dbReference>
<feature type="coiled-coil region" evidence="1">
    <location>
        <begin position="35"/>
        <end position="118"/>
    </location>
</feature>
<name>A0A1E3XBU0_9BACT</name>
<dbReference type="Gene3D" id="1.10.287.1490">
    <property type="match status" value="1"/>
</dbReference>
<gene>
    <name evidence="3" type="ORF">SCARUB_01768</name>
</gene>
<dbReference type="Proteomes" id="UP000094056">
    <property type="component" value="Unassembled WGS sequence"/>
</dbReference>
<reference evidence="3 4" key="1">
    <citation type="submission" date="2016-07" db="EMBL/GenBank/DDBJ databases">
        <title>Draft genome of Scalindua rubra, obtained from a brine-seawater interface in the Red Sea, sheds light on salt adaptation in anammox bacteria.</title>
        <authorList>
            <person name="Speth D.R."/>
            <person name="Lagkouvardos I."/>
            <person name="Wang Y."/>
            <person name="Qian P.-Y."/>
            <person name="Dutilh B.E."/>
            <person name="Jetten M.S."/>
        </authorList>
    </citation>
    <scope>NUCLEOTIDE SEQUENCE [LARGE SCALE GENOMIC DNA]</scope>
    <source>
        <strain evidence="3">BSI-1</strain>
    </source>
</reference>
<evidence type="ECO:0000256" key="1">
    <source>
        <dbReference type="SAM" id="Coils"/>
    </source>
</evidence>
<feature type="signal peptide" evidence="2">
    <location>
        <begin position="1"/>
        <end position="19"/>
    </location>
</feature>
<comment type="caution">
    <text evidence="3">The sequence shown here is derived from an EMBL/GenBank/DDBJ whole genome shotgun (WGS) entry which is preliminary data.</text>
</comment>
<feature type="chain" id="PRO_5009140088" description="Chromosome partition protein Smc" evidence="2">
    <location>
        <begin position="20"/>
        <end position="294"/>
    </location>
</feature>
<evidence type="ECO:0000313" key="3">
    <source>
        <dbReference type="EMBL" id="ODS33069.1"/>
    </source>
</evidence>
<proteinExistence type="predicted"/>
<evidence type="ECO:0000256" key="2">
    <source>
        <dbReference type="SAM" id="SignalP"/>
    </source>
</evidence>
<keyword evidence="2" id="KW-0732">Signal</keyword>